<reference evidence="2 3" key="1">
    <citation type="journal article" date="2020" name="Int. J. Syst. Evol. Microbiol.">
        <title>Bartonella kosoyi sp. nov. and Bartonella krasnovii sp. nov., two novel species closely related to the zoonotic Bartonella elizabethae, isolated from black rats and wild desert rodent-fleas.</title>
        <authorList>
            <person name="Gutierrez R."/>
            <person name="Shalit T."/>
            <person name="Markus B."/>
            <person name="Yuan C."/>
            <person name="Nachum-Biala Y."/>
            <person name="Elad D."/>
            <person name="Harrus S."/>
        </authorList>
    </citation>
    <scope>NUCLEOTIDE SEQUENCE [LARGE SCALE GENOMIC DNA]</scope>
    <source>
        <strain evidence="2 3">Tel Aviv</strain>
    </source>
</reference>
<proteinExistence type="predicted"/>
<evidence type="ECO:0000259" key="1">
    <source>
        <dbReference type="PROSITE" id="PS50943"/>
    </source>
</evidence>
<dbReference type="CDD" id="cd00093">
    <property type="entry name" value="HTH_XRE"/>
    <property type="match status" value="1"/>
</dbReference>
<name>A0A5B9CYG1_9HYPH</name>
<dbReference type="Pfam" id="PF01381">
    <property type="entry name" value="HTH_3"/>
    <property type="match status" value="1"/>
</dbReference>
<accession>A0A5B9CYG1</accession>
<protein>
    <submittedName>
        <fullName evidence="2">Helix-turn-helix transcriptional regulator</fullName>
    </submittedName>
</protein>
<organism evidence="2 3">
    <name type="scientific">Bartonella kosoyi</name>
    <dbReference type="NCBI Taxonomy" id="2133959"/>
    <lineage>
        <taxon>Bacteria</taxon>
        <taxon>Pseudomonadati</taxon>
        <taxon>Pseudomonadota</taxon>
        <taxon>Alphaproteobacteria</taxon>
        <taxon>Hyphomicrobiales</taxon>
        <taxon>Bartonellaceae</taxon>
        <taxon>Bartonella</taxon>
    </lineage>
</organism>
<dbReference type="Proteomes" id="UP000321940">
    <property type="component" value="Chromosome"/>
</dbReference>
<dbReference type="EMBL" id="CP031843">
    <property type="protein sequence ID" value="QEE09753.1"/>
    <property type="molecule type" value="Genomic_DNA"/>
</dbReference>
<dbReference type="GO" id="GO:0003677">
    <property type="term" value="F:DNA binding"/>
    <property type="evidence" value="ECO:0007669"/>
    <property type="project" value="InterPro"/>
</dbReference>
<sequence length="165" mass="19035">MSRCLSALKAKKLTRIQYLLLPEYQCEGARNRRGSKVQTKNSQFQTKNPHFIDVSIGKRIRQRRMAMELTQKALGNSLGVSFQQIQKYEKGLNRVSASCLLEIATQLQVPISFFYADIVTADIVSKENLSHPDQYIYSAQEFSLLKNFRELTRKKQQAIWCLISD</sequence>
<dbReference type="InterPro" id="IPR001387">
    <property type="entry name" value="Cro/C1-type_HTH"/>
</dbReference>
<evidence type="ECO:0000313" key="3">
    <source>
        <dbReference type="Proteomes" id="UP000321940"/>
    </source>
</evidence>
<keyword evidence="3" id="KW-1185">Reference proteome</keyword>
<dbReference type="AlphaFoldDB" id="A0A5B9CYG1"/>
<dbReference type="InterPro" id="IPR010982">
    <property type="entry name" value="Lambda_DNA-bd_dom_sf"/>
</dbReference>
<evidence type="ECO:0000313" key="2">
    <source>
        <dbReference type="EMBL" id="QEE09753.1"/>
    </source>
</evidence>
<gene>
    <name evidence="2" type="ORF">D1093_09265</name>
</gene>
<dbReference type="SMART" id="SM00530">
    <property type="entry name" value="HTH_XRE"/>
    <property type="match status" value="1"/>
</dbReference>
<dbReference type="Gene3D" id="1.10.260.40">
    <property type="entry name" value="lambda repressor-like DNA-binding domains"/>
    <property type="match status" value="1"/>
</dbReference>
<dbReference type="SUPFAM" id="SSF47413">
    <property type="entry name" value="lambda repressor-like DNA-binding domains"/>
    <property type="match status" value="1"/>
</dbReference>
<dbReference type="PROSITE" id="PS50943">
    <property type="entry name" value="HTH_CROC1"/>
    <property type="match status" value="1"/>
</dbReference>
<feature type="domain" description="HTH cro/C1-type" evidence="1">
    <location>
        <begin position="60"/>
        <end position="114"/>
    </location>
</feature>
<dbReference type="KEGG" id="bky:D1093_09265"/>